<protein>
    <submittedName>
        <fullName evidence="2">Uncharacterized protein</fullName>
    </submittedName>
</protein>
<gene>
    <name evidence="2" type="ORF">HPB52_005556</name>
</gene>
<name>A0A9D4T151_RHISA</name>
<dbReference type="AlphaFoldDB" id="A0A9D4T151"/>
<feature type="compositionally biased region" description="Polar residues" evidence="1">
    <location>
        <begin position="67"/>
        <end position="81"/>
    </location>
</feature>
<evidence type="ECO:0000313" key="2">
    <source>
        <dbReference type="EMBL" id="KAH7968071.1"/>
    </source>
</evidence>
<evidence type="ECO:0000313" key="3">
    <source>
        <dbReference type="Proteomes" id="UP000821837"/>
    </source>
</evidence>
<reference evidence="2" key="2">
    <citation type="submission" date="2021-09" db="EMBL/GenBank/DDBJ databases">
        <authorList>
            <person name="Jia N."/>
            <person name="Wang J."/>
            <person name="Shi W."/>
            <person name="Du L."/>
            <person name="Sun Y."/>
            <person name="Zhan W."/>
            <person name="Jiang J."/>
            <person name="Wang Q."/>
            <person name="Zhang B."/>
            <person name="Ji P."/>
            <person name="Sakyi L.B."/>
            <person name="Cui X."/>
            <person name="Yuan T."/>
            <person name="Jiang B."/>
            <person name="Yang W."/>
            <person name="Lam T.T.-Y."/>
            <person name="Chang Q."/>
            <person name="Ding S."/>
            <person name="Wang X."/>
            <person name="Zhu J."/>
            <person name="Ruan X."/>
            <person name="Zhao L."/>
            <person name="Wei J."/>
            <person name="Que T."/>
            <person name="Du C."/>
            <person name="Cheng J."/>
            <person name="Dai P."/>
            <person name="Han X."/>
            <person name="Huang E."/>
            <person name="Gao Y."/>
            <person name="Liu J."/>
            <person name="Shao H."/>
            <person name="Ye R."/>
            <person name="Li L."/>
            <person name="Wei W."/>
            <person name="Wang X."/>
            <person name="Wang C."/>
            <person name="Huo Q."/>
            <person name="Li W."/>
            <person name="Guo W."/>
            <person name="Chen H."/>
            <person name="Chen S."/>
            <person name="Zhou L."/>
            <person name="Zhou L."/>
            <person name="Ni X."/>
            <person name="Tian J."/>
            <person name="Zhou Y."/>
            <person name="Sheng Y."/>
            <person name="Liu T."/>
            <person name="Pan Y."/>
            <person name="Xia L."/>
            <person name="Li J."/>
            <person name="Zhao F."/>
            <person name="Cao W."/>
        </authorList>
    </citation>
    <scope>NUCLEOTIDE SEQUENCE</scope>
    <source>
        <strain evidence="2">Rsan-2018</strain>
        <tissue evidence="2">Larvae</tissue>
    </source>
</reference>
<dbReference type="EMBL" id="JABSTV010001248">
    <property type="protein sequence ID" value="KAH7968071.1"/>
    <property type="molecule type" value="Genomic_DNA"/>
</dbReference>
<reference evidence="2" key="1">
    <citation type="journal article" date="2020" name="Cell">
        <title>Large-Scale Comparative Analyses of Tick Genomes Elucidate Their Genetic Diversity and Vector Capacities.</title>
        <authorList>
            <consortium name="Tick Genome and Microbiome Consortium (TIGMIC)"/>
            <person name="Jia N."/>
            <person name="Wang J."/>
            <person name="Shi W."/>
            <person name="Du L."/>
            <person name="Sun Y."/>
            <person name="Zhan W."/>
            <person name="Jiang J.F."/>
            <person name="Wang Q."/>
            <person name="Zhang B."/>
            <person name="Ji P."/>
            <person name="Bell-Sakyi L."/>
            <person name="Cui X.M."/>
            <person name="Yuan T.T."/>
            <person name="Jiang B.G."/>
            <person name="Yang W.F."/>
            <person name="Lam T.T."/>
            <person name="Chang Q.C."/>
            <person name="Ding S.J."/>
            <person name="Wang X.J."/>
            <person name="Zhu J.G."/>
            <person name="Ruan X.D."/>
            <person name="Zhao L."/>
            <person name="Wei J.T."/>
            <person name="Ye R.Z."/>
            <person name="Que T.C."/>
            <person name="Du C.H."/>
            <person name="Zhou Y.H."/>
            <person name="Cheng J.X."/>
            <person name="Dai P.F."/>
            <person name="Guo W.B."/>
            <person name="Han X.H."/>
            <person name="Huang E.J."/>
            <person name="Li L.F."/>
            <person name="Wei W."/>
            <person name="Gao Y.C."/>
            <person name="Liu J.Z."/>
            <person name="Shao H.Z."/>
            <person name="Wang X."/>
            <person name="Wang C.C."/>
            <person name="Yang T.C."/>
            <person name="Huo Q.B."/>
            <person name="Li W."/>
            <person name="Chen H.Y."/>
            <person name="Chen S.E."/>
            <person name="Zhou L.G."/>
            <person name="Ni X.B."/>
            <person name="Tian J.H."/>
            <person name="Sheng Y."/>
            <person name="Liu T."/>
            <person name="Pan Y.S."/>
            <person name="Xia L.Y."/>
            <person name="Li J."/>
            <person name="Zhao F."/>
            <person name="Cao W.C."/>
        </authorList>
    </citation>
    <scope>NUCLEOTIDE SEQUENCE</scope>
    <source>
        <strain evidence="2">Rsan-2018</strain>
    </source>
</reference>
<evidence type="ECO:0000256" key="1">
    <source>
        <dbReference type="SAM" id="MobiDB-lite"/>
    </source>
</evidence>
<comment type="caution">
    <text evidence="2">The sequence shown here is derived from an EMBL/GenBank/DDBJ whole genome shotgun (WGS) entry which is preliminary data.</text>
</comment>
<feature type="region of interest" description="Disordered" evidence="1">
    <location>
        <begin position="57"/>
        <end position="81"/>
    </location>
</feature>
<dbReference type="VEuPathDB" id="VectorBase:RSAN_055037"/>
<accession>A0A9D4T151</accession>
<organism evidence="2 3">
    <name type="scientific">Rhipicephalus sanguineus</name>
    <name type="common">Brown dog tick</name>
    <name type="synonym">Ixodes sanguineus</name>
    <dbReference type="NCBI Taxonomy" id="34632"/>
    <lineage>
        <taxon>Eukaryota</taxon>
        <taxon>Metazoa</taxon>
        <taxon>Ecdysozoa</taxon>
        <taxon>Arthropoda</taxon>
        <taxon>Chelicerata</taxon>
        <taxon>Arachnida</taxon>
        <taxon>Acari</taxon>
        <taxon>Parasitiformes</taxon>
        <taxon>Ixodida</taxon>
        <taxon>Ixodoidea</taxon>
        <taxon>Ixodidae</taxon>
        <taxon>Rhipicephalinae</taxon>
        <taxon>Rhipicephalus</taxon>
        <taxon>Rhipicephalus</taxon>
    </lineage>
</organism>
<proteinExistence type="predicted"/>
<dbReference type="Proteomes" id="UP000821837">
    <property type="component" value="Unassembled WGS sequence"/>
</dbReference>
<keyword evidence="3" id="KW-1185">Reference proteome</keyword>
<sequence length="227" mass="25127">MAEGSVAPAEAEINVFLKCVSWSVSTTELLIRETVRQNKPRTSQYISDAASTITHKERESLAAKQRTIPSSKRNYAAETSASARRVRNRAKLCSTVPAKRTKLRAHGCNIAHLSFVSQADSLLRDCGKSYGAMASIPYTMHSAVNLHKKLTEEQTKNVGVIFEPPTSTVETTLPKYNPKLMNSIWGLYNRYAPHSFQKNCEIPCCSVPGIAGAKDKSFGLSLWNRLH</sequence>